<comment type="caution">
    <text evidence="1">The sequence shown here is derived from an EMBL/GenBank/DDBJ whole genome shotgun (WGS) entry which is preliminary data.</text>
</comment>
<sequence length="169" mass="17487">MTETAFLRPLRLPSGTAGTLWLGPMPGRLRPFDDDLADLHAQKITRIVSLTPLAEIEEKAPGYAAALAGEIDIPVARFPITDFGVPTDEAGLFAIAGDTARALAAGGRVFVHCAAGIGRTGTFAICILRALGLDTAEATALVASCGSGPETEAQKALVTRFALPAETNS</sequence>
<keyword evidence="2" id="KW-1185">Reference proteome</keyword>
<dbReference type="EMBL" id="JAGGJR010000014">
    <property type="protein sequence ID" value="MBP1875995.1"/>
    <property type="molecule type" value="Genomic_DNA"/>
</dbReference>
<evidence type="ECO:0000313" key="2">
    <source>
        <dbReference type="Proteomes" id="UP000823773"/>
    </source>
</evidence>
<accession>A0ACC5T4I6</accession>
<reference evidence="1" key="1">
    <citation type="submission" date="2021-03" db="EMBL/GenBank/DDBJ databases">
        <title>Genomic Encyclopedia of Type Strains, Phase IV (KMG-IV): sequencing the most valuable type-strain genomes for metagenomic binning, comparative biology and taxonomic classification.</title>
        <authorList>
            <person name="Goeker M."/>
        </authorList>
    </citation>
    <scope>NUCLEOTIDE SEQUENCE</scope>
    <source>
        <strain evidence="1">DSM 18131</strain>
    </source>
</reference>
<dbReference type="Proteomes" id="UP000823773">
    <property type="component" value="Unassembled WGS sequence"/>
</dbReference>
<evidence type="ECO:0000313" key="1">
    <source>
        <dbReference type="EMBL" id="MBP1875995.1"/>
    </source>
</evidence>
<protein>
    <submittedName>
        <fullName evidence="1">Protein-tyrosine phosphatase</fullName>
    </submittedName>
</protein>
<organism evidence="1 2">
    <name type="scientific">Ensifer adhaerens</name>
    <name type="common">Sinorhizobium morelense</name>
    <dbReference type="NCBI Taxonomy" id="106592"/>
    <lineage>
        <taxon>Bacteria</taxon>
        <taxon>Pseudomonadati</taxon>
        <taxon>Pseudomonadota</taxon>
        <taxon>Alphaproteobacteria</taxon>
        <taxon>Hyphomicrobiales</taxon>
        <taxon>Rhizobiaceae</taxon>
        <taxon>Sinorhizobium/Ensifer group</taxon>
        <taxon>Ensifer</taxon>
    </lineage>
</organism>
<proteinExistence type="predicted"/>
<name>A0ACC5T4I6_ENSAD</name>
<gene>
    <name evidence="1" type="ORF">J2Z19_005744</name>
</gene>